<evidence type="ECO:0000313" key="2">
    <source>
        <dbReference type="Proteomes" id="UP000000739"/>
    </source>
</evidence>
<dbReference type="KEGG" id="dal:Dalk_4803"/>
<proteinExistence type="predicted"/>
<accession>B8FD49</accession>
<gene>
    <name evidence="1" type="ordered locus">Dalk_4803</name>
</gene>
<dbReference type="HOGENOM" id="CLU_2011543_0_0_7"/>
<sequence length="123" mass="13948">MICSGSLGMTVTDQKNYQRKEPVKIRPLNGENSLFMAFWGKKWEDEKMDQAVEIHKSGHHPWFCQKCANRICPVCGGNLLNPMCSDSIHDDGTTSHCSILPVPQYCENPQCSRHPKSKVEVKE</sequence>
<protein>
    <submittedName>
        <fullName evidence="1">Uncharacterized protein</fullName>
    </submittedName>
</protein>
<reference evidence="1 2" key="1">
    <citation type="journal article" date="2012" name="Environ. Microbiol.">
        <title>The genome sequence of Desulfatibacillum alkenivorans AK-01: a blueprint for anaerobic alkane oxidation.</title>
        <authorList>
            <person name="Callaghan A.V."/>
            <person name="Morris B.E."/>
            <person name="Pereira I.A."/>
            <person name="McInerney M.J."/>
            <person name="Austin R.N."/>
            <person name="Groves J.T."/>
            <person name="Kukor J.J."/>
            <person name="Suflita J.M."/>
            <person name="Young L.Y."/>
            <person name="Zylstra G.J."/>
            <person name="Wawrik B."/>
        </authorList>
    </citation>
    <scope>NUCLEOTIDE SEQUENCE [LARGE SCALE GENOMIC DNA]</scope>
    <source>
        <strain evidence="1 2">AK-01</strain>
    </source>
</reference>
<organism evidence="1 2">
    <name type="scientific">Desulfatibacillum aliphaticivorans</name>
    <dbReference type="NCBI Taxonomy" id="218208"/>
    <lineage>
        <taxon>Bacteria</taxon>
        <taxon>Pseudomonadati</taxon>
        <taxon>Thermodesulfobacteriota</taxon>
        <taxon>Desulfobacteria</taxon>
        <taxon>Desulfobacterales</taxon>
        <taxon>Desulfatibacillaceae</taxon>
        <taxon>Desulfatibacillum</taxon>
    </lineage>
</organism>
<keyword evidence="2" id="KW-1185">Reference proteome</keyword>
<dbReference type="Proteomes" id="UP000000739">
    <property type="component" value="Chromosome"/>
</dbReference>
<dbReference type="AlphaFoldDB" id="B8FD49"/>
<dbReference type="EMBL" id="CP001322">
    <property type="protein sequence ID" value="ACL06480.1"/>
    <property type="molecule type" value="Genomic_DNA"/>
</dbReference>
<evidence type="ECO:0000313" key="1">
    <source>
        <dbReference type="EMBL" id="ACL06480.1"/>
    </source>
</evidence>
<name>B8FD49_DESAL</name>